<proteinExistence type="inferred from homology"/>
<sequence length="175" mass="19808">MSFISWLNANYEDRGPMKWLAFFFELIAASTLFALMVLTCIDVVGRYFFDSPVLGATELTEIGLAIIIFSVMPVVTWRGAHIVVDLIDIFIKDSVLRILSIVSALIIFSSLYFVSFRIWALGARMIRRNITTDFLHIEVGFLIQYIAILSWLTGISALLYFVMSVFKSAISGEEK</sequence>
<dbReference type="GO" id="GO:0005886">
    <property type="term" value="C:plasma membrane"/>
    <property type="evidence" value="ECO:0007669"/>
    <property type="project" value="UniProtKB-SubCell"/>
</dbReference>
<keyword evidence="6 7" id="KW-0472">Membrane</keyword>
<feature type="transmembrane region" description="Helical" evidence="7">
    <location>
        <begin position="95"/>
        <end position="120"/>
    </location>
</feature>
<comment type="subcellular location">
    <subcellularLocation>
        <location evidence="7">Cell inner membrane</location>
        <topology evidence="7">Multi-pass membrane protein</topology>
    </subcellularLocation>
    <subcellularLocation>
        <location evidence="1">Cell membrane</location>
        <topology evidence="1">Multi-pass membrane protein</topology>
    </subcellularLocation>
</comment>
<gene>
    <name evidence="9" type="ORF">HGG82_02235</name>
</gene>
<feature type="domain" description="Tripartite ATP-independent periplasmic transporters DctQ component" evidence="8">
    <location>
        <begin position="35"/>
        <end position="155"/>
    </location>
</feature>
<evidence type="ECO:0000256" key="3">
    <source>
        <dbReference type="ARBA" id="ARBA00022475"/>
    </source>
</evidence>
<evidence type="ECO:0000256" key="7">
    <source>
        <dbReference type="RuleBase" id="RU369079"/>
    </source>
</evidence>
<evidence type="ECO:0000259" key="8">
    <source>
        <dbReference type="Pfam" id="PF04290"/>
    </source>
</evidence>
<evidence type="ECO:0000313" key="10">
    <source>
        <dbReference type="Proteomes" id="UP000586067"/>
    </source>
</evidence>
<evidence type="ECO:0000256" key="5">
    <source>
        <dbReference type="ARBA" id="ARBA00022989"/>
    </source>
</evidence>
<keyword evidence="2 7" id="KW-0813">Transport</keyword>
<keyword evidence="7" id="KW-0997">Cell inner membrane</keyword>
<feature type="transmembrane region" description="Helical" evidence="7">
    <location>
        <begin position="53"/>
        <end position="75"/>
    </location>
</feature>
<reference evidence="9 10" key="1">
    <citation type="submission" date="2020-04" db="EMBL/GenBank/DDBJ databases">
        <title>Marinomonas sp. M1K-6 isolated from the deep seawater of the Mariana Trench.</title>
        <authorList>
            <person name="Li Y."/>
        </authorList>
    </citation>
    <scope>NUCLEOTIDE SEQUENCE [LARGE SCALE GENOMIC DNA]</scope>
    <source>
        <strain evidence="9 10">M1K-6</strain>
    </source>
</reference>
<dbReference type="Pfam" id="PF04290">
    <property type="entry name" value="DctQ"/>
    <property type="match status" value="1"/>
</dbReference>
<dbReference type="Proteomes" id="UP000586067">
    <property type="component" value="Unassembled WGS sequence"/>
</dbReference>
<evidence type="ECO:0000256" key="1">
    <source>
        <dbReference type="ARBA" id="ARBA00004651"/>
    </source>
</evidence>
<keyword evidence="10" id="KW-1185">Reference proteome</keyword>
<comment type="function">
    <text evidence="7">Part of the tripartite ATP-independent periplasmic (TRAP) transport system.</text>
</comment>
<evidence type="ECO:0000256" key="6">
    <source>
        <dbReference type="ARBA" id="ARBA00023136"/>
    </source>
</evidence>
<dbReference type="InterPro" id="IPR055348">
    <property type="entry name" value="DctQ"/>
</dbReference>
<dbReference type="AlphaFoldDB" id="A0A847R840"/>
<organism evidence="9 10">
    <name type="scientific">Marinomonas profundi</name>
    <dbReference type="NCBI Taxonomy" id="2726122"/>
    <lineage>
        <taxon>Bacteria</taxon>
        <taxon>Pseudomonadati</taxon>
        <taxon>Pseudomonadota</taxon>
        <taxon>Gammaproteobacteria</taxon>
        <taxon>Oceanospirillales</taxon>
        <taxon>Oceanospirillaceae</taxon>
        <taxon>Marinomonas</taxon>
    </lineage>
</organism>
<feature type="transmembrane region" description="Helical" evidence="7">
    <location>
        <begin position="20"/>
        <end position="41"/>
    </location>
</feature>
<dbReference type="GO" id="GO:0022857">
    <property type="term" value="F:transmembrane transporter activity"/>
    <property type="evidence" value="ECO:0007669"/>
    <property type="project" value="UniProtKB-UniRule"/>
</dbReference>
<comment type="similarity">
    <text evidence="7">Belongs to the TRAP transporter small permease family.</text>
</comment>
<evidence type="ECO:0000313" key="9">
    <source>
        <dbReference type="EMBL" id="NLQ16440.1"/>
    </source>
</evidence>
<comment type="caution">
    <text evidence="9">The sequence shown here is derived from an EMBL/GenBank/DDBJ whole genome shotgun (WGS) entry which is preliminary data.</text>
</comment>
<name>A0A847R840_9GAMM</name>
<evidence type="ECO:0000256" key="2">
    <source>
        <dbReference type="ARBA" id="ARBA00022448"/>
    </source>
</evidence>
<protein>
    <recommendedName>
        <fullName evidence="7">TRAP transporter small permease protein</fullName>
    </recommendedName>
</protein>
<feature type="transmembrane region" description="Helical" evidence="7">
    <location>
        <begin position="141"/>
        <end position="163"/>
    </location>
</feature>
<keyword evidence="3" id="KW-1003">Cell membrane</keyword>
<keyword evidence="5 7" id="KW-1133">Transmembrane helix</keyword>
<accession>A0A847R840</accession>
<dbReference type="EMBL" id="JABAEK010000002">
    <property type="protein sequence ID" value="NLQ16440.1"/>
    <property type="molecule type" value="Genomic_DNA"/>
</dbReference>
<comment type="subunit">
    <text evidence="7">The complex comprises the extracytoplasmic solute receptor protein and the two transmembrane proteins.</text>
</comment>
<keyword evidence="4 7" id="KW-0812">Transmembrane</keyword>
<evidence type="ECO:0000256" key="4">
    <source>
        <dbReference type="ARBA" id="ARBA00022692"/>
    </source>
</evidence>